<reference evidence="1 2" key="1">
    <citation type="submission" date="2018-12" db="EMBL/GenBank/DDBJ databases">
        <title>The genome sequences of Variovorax guangxiensis DSM 27352.</title>
        <authorList>
            <person name="Gao J."/>
            <person name="Sun J."/>
        </authorList>
    </citation>
    <scope>NUCLEOTIDE SEQUENCE [LARGE SCALE GENOMIC DNA]</scope>
    <source>
        <strain evidence="1 2">DSM 27352</strain>
    </source>
</reference>
<organism evidence="1 2">
    <name type="scientific">Variovorax guangxiensis</name>
    <dbReference type="NCBI Taxonomy" id="1775474"/>
    <lineage>
        <taxon>Bacteria</taxon>
        <taxon>Pseudomonadati</taxon>
        <taxon>Pseudomonadota</taxon>
        <taxon>Betaproteobacteria</taxon>
        <taxon>Burkholderiales</taxon>
        <taxon>Comamonadaceae</taxon>
        <taxon>Variovorax</taxon>
    </lineage>
</organism>
<dbReference type="RefSeq" id="WP_126025091.1">
    <property type="nucleotide sequence ID" value="NZ_RXFT01000017.1"/>
</dbReference>
<proteinExistence type="predicted"/>
<accession>A0A3S1F5E8</accession>
<comment type="caution">
    <text evidence="1">The sequence shown here is derived from an EMBL/GenBank/DDBJ whole genome shotgun (WGS) entry which is preliminary data.</text>
</comment>
<dbReference type="EMBL" id="RXFT01000017">
    <property type="protein sequence ID" value="RUR70992.1"/>
    <property type="molecule type" value="Genomic_DNA"/>
</dbReference>
<dbReference type="AlphaFoldDB" id="A0A3S1F5E8"/>
<evidence type="ECO:0008006" key="3">
    <source>
        <dbReference type="Google" id="ProtNLM"/>
    </source>
</evidence>
<evidence type="ECO:0000313" key="1">
    <source>
        <dbReference type="EMBL" id="RUR70992.1"/>
    </source>
</evidence>
<name>A0A3S1F5E8_9BURK</name>
<dbReference type="Proteomes" id="UP000281118">
    <property type="component" value="Unassembled WGS sequence"/>
</dbReference>
<sequence length="184" mass="21808">MNLHQTQLDRFAMSQSTFTRAKDNISDLRRAFIEMAKGINPTHFLTFNFYNYYSMEQAQKRMDEWNRQVHRRLFKTHPSVTPDEKALVMVGYPEYTKRDHLHYHCVARVNPSREDWFLRIAPERWNKIVRTGDLHIEPIRNTEVDLEAATVYMTKSSSFTEWYISSDYRGTAFAAGEHAGNTRH</sequence>
<evidence type="ECO:0000313" key="2">
    <source>
        <dbReference type="Proteomes" id="UP000281118"/>
    </source>
</evidence>
<gene>
    <name evidence="1" type="ORF">EJP67_28455</name>
</gene>
<protein>
    <recommendedName>
        <fullName evidence="3">Inovirus Gp2 family protein</fullName>
    </recommendedName>
</protein>